<dbReference type="SUPFAM" id="SSF48403">
    <property type="entry name" value="Ankyrin repeat"/>
    <property type="match status" value="1"/>
</dbReference>
<dbReference type="OrthoDB" id="543798at2759"/>
<evidence type="ECO:0000313" key="2">
    <source>
        <dbReference type="Proteomes" id="UP000237271"/>
    </source>
</evidence>
<dbReference type="InterPro" id="IPR036770">
    <property type="entry name" value="Ankyrin_rpt-contain_sf"/>
</dbReference>
<dbReference type="InterPro" id="IPR052050">
    <property type="entry name" value="SecEffector_AnkRepeat"/>
</dbReference>
<feature type="non-terminal residue" evidence="1">
    <location>
        <position position="268"/>
    </location>
</feature>
<dbReference type="EMBL" id="NCKW01001284">
    <property type="protein sequence ID" value="POM79592.1"/>
    <property type="molecule type" value="Genomic_DNA"/>
</dbReference>
<protein>
    <submittedName>
        <fullName evidence="1">Uncharacterized protein</fullName>
    </submittedName>
</protein>
<organism evidence="1 2">
    <name type="scientific">Phytophthora palmivora</name>
    <dbReference type="NCBI Taxonomy" id="4796"/>
    <lineage>
        <taxon>Eukaryota</taxon>
        <taxon>Sar</taxon>
        <taxon>Stramenopiles</taxon>
        <taxon>Oomycota</taxon>
        <taxon>Peronosporomycetes</taxon>
        <taxon>Peronosporales</taxon>
        <taxon>Peronosporaceae</taxon>
        <taxon>Phytophthora</taxon>
    </lineage>
</organism>
<sequence>MNVTACVDKWRGLSCVLICVDVVVREYPQVEALDHVISQLKSLLDISTVLSVAIATQNQPLDSQSLTLLEHAALREKKKLLYWSSELKRSYKQYQFETALNNAASRGFFAGVRWLRSKYYPKGKFHGAERAAIYSGNLQMLRYLHDEFSNKMVDDVVVDSQDAIAHAAANGRLDLVQWYCEMKGPYAFGWNVMDAAVAHNRMDVVQYLDNVLGNRCTRRGLERATLNGHLGVVKWLNDTRYYEIRTFRSLENAIAGGHLHIVQYVMQT</sequence>
<comment type="caution">
    <text evidence="1">The sequence shown here is derived from an EMBL/GenBank/DDBJ whole genome shotgun (WGS) entry which is preliminary data.</text>
</comment>
<accession>A0A2P4YP56</accession>
<proteinExistence type="predicted"/>
<dbReference type="AlphaFoldDB" id="A0A2P4YP56"/>
<dbReference type="PANTHER" id="PTHR46586:SF3">
    <property type="entry name" value="ANKYRIN REPEAT-CONTAINING PROTEIN"/>
    <property type="match status" value="1"/>
</dbReference>
<dbReference type="Proteomes" id="UP000237271">
    <property type="component" value="Unassembled WGS sequence"/>
</dbReference>
<dbReference type="Gene3D" id="1.25.40.20">
    <property type="entry name" value="Ankyrin repeat-containing domain"/>
    <property type="match status" value="1"/>
</dbReference>
<gene>
    <name evidence="1" type="ORF">PHPALM_2694</name>
</gene>
<evidence type="ECO:0000313" key="1">
    <source>
        <dbReference type="EMBL" id="POM79592.1"/>
    </source>
</evidence>
<name>A0A2P4YP56_9STRA</name>
<keyword evidence="2" id="KW-1185">Reference proteome</keyword>
<dbReference type="PANTHER" id="PTHR46586">
    <property type="entry name" value="ANKYRIN REPEAT-CONTAINING PROTEIN"/>
    <property type="match status" value="1"/>
</dbReference>
<reference evidence="1 2" key="1">
    <citation type="journal article" date="2017" name="Genome Biol. Evol.">
        <title>Phytophthora megakarya and P. palmivora, closely related causal agents of cacao black pod rot, underwent increases in genome sizes and gene numbers by different mechanisms.</title>
        <authorList>
            <person name="Ali S.S."/>
            <person name="Shao J."/>
            <person name="Lary D.J."/>
            <person name="Kronmiller B."/>
            <person name="Shen D."/>
            <person name="Strem M.D."/>
            <person name="Amoako-Attah I."/>
            <person name="Akrofi A.Y."/>
            <person name="Begoude B.A."/>
            <person name="Ten Hoopen G.M."/>
            <person name="Coulibaly K."/>
            <person name="Kebe B.I."/>
            <person name="Melnick R.L."/>
            <person name="Guiltinan M.J."/>
            <person name="Tyler B.M."/>
            <person name="Meinhardt L.W."/>
            <person name="Bailey B.A."/>
        </authorList>
    </citation>
    <scope>NUCLEOTIDE SEQUENCE [LARGE SCALE GENOMIC DNA]</scope>
    <source>
        <strain evidence="2">sbr112.9</strain>
    </source>
</reference>